<feature type="transmembrane region" description="Helical" evidence="8">
    <location>
        <begin position="77"/>
        <end position="96"/>
    </location>
</feature>
<feature type="transmembrane region" description="Helical" evidence="8">
    <location>
        <begin position="385"/>
        <end position="406"/>
    </location>
</feature>
<feature type="transmembrane region" description="Helical" evidence="8">
    <location>
        <begin position="12"/>
        <end position="36"/>
    </location>
</feature>
<dbReference type="Proteomes" id="UP000054715">
    <property type="component" value="Unassembled WGS sequence"/>
</dbReference>
<evidence type="ECO:0000256" key="4">
    <source>
        <dbReference type="ARBA" id="ARBA00022692"/>
    </source>
</evidence>
<proteinExistence type="predicted"/>
<keyword evidence="2" id="KW-0813">Transport</keyword>
<dbReference type="AlphaFoldDB" id="A0A0W0UKU5"/>
<dbReference type="PATRIC" id="fig|455.5.peg.2863"/>
<dbReference type="GO" id="GO:0015293">
    <property type="term" value="F:symporter activity"/>
    <property type="evidence" value="ECO:0007669"/>
    <property type="project" value="UniProtKB-KW"/>
</dbReference>
<dbReference type="InterPro" id="IPR005828">
    <property type="entry name" value="MFS_sugar_transport-like"/>
</dbReference>
<keyword evidence="5" id="KW-0769">Symport</keyword>
<feature type="transmembrane region" description="Helical" evidence="8">
    <location>
        <begin position="272"/>
        <end position="289"/>
    </location>
</feature>
<dbReference type="Pfam" id="PF00083">
    <property type="entry name" value="Sugar_tr"/>
    <property type="match status" value="1"/>
</dbReference>
<dbReference type="SUPFAM" id="SSF103473">
    <property type="entry name" value="MFS general substrate transporter"/>
    <property type="match status" value="1"/>
</dbReference>
<dbReference type="OrthoDB" id="3690818at2"/>
<sequence>MAHIKDKIASSLGSVLEWYDFALYGFFSQIIIRLYFPSSSPSLGLLKAFSVFAVGFFARPIGGLLFGYIGDKYGRSASLRITPLLITIPTLIFSILPTYQRIGILAPAFLVVLRVWQGICIGGEYSNNIIYLCETSKPNKLYFWGSIGACTGSLGILIASTTATLFYHLLSYESLESWGWRIAYALSALIGIAAYILRKKMLETVVFEKVKSEFFSQNPILYSYKNDFESYLISFGLTFLPATAFYYVFMFLPSFLNEILKLEVSNVVGDNALSLFIRLLIIPIIGLLADKIGGIPIARIACIFYFIFSYPLFYGLIHTKNIYIFILSFAILTTLNAGTTPGLLINLLRPHTRSTILSISFNFSFGILGGIVPIISFLLIKKFNLMASIYYLMFAALVTFVSTFFLKGYHEFSTKGIFAHNNANNN</sequence>
<keyword evidence="4 8" id="KW-0812">Transmembrane</keyword>
<protein>
    <submittedName>
        <fullName evidence="10">Proline betaine transport protein like protein</fullName>
    </submittedName>
</protein>
<comment type="caution">
    <text evidence="10">The sequence shown here is derived from an EMBL/GenBank/DDBJ whole genome shotgun (WGS) entry which is preliminary data.</text>
</comment>
<accession>A0A0W0UKU5</accession>
<feature type="transmembrane region" description="Helical" evidence="8">
    <location>
        <begin position="296"/>
        <end position="316"/>
    </location>
</feature>
<dbReference type="STRING" id="455.Ljam_2724"/>
<name>A0A0W0UKU5_9GAMM</name>
<evidence type="ECO:0000256" key="5">
    <source>
        <dbReference type="ARBA" id="ARBA00022847"/>
    </source>
</evidence>
<evidence type="ECO:0000313" key="11">
    <source>
        <dbReference type="Proteomes" id="UP000054715"/>
    </source>
</evidence>
<evidence type="ECO:0000256" key="8">
    <source>
        <dbReference type="SAM" id="Phobius"/>
    </source>
</evidence>
<dbReference type="InterPro" id="IPR020846">
    <property type="entry name" value="MFS_dom"/>
</dbReference>
<feature type="transmembrane region" description="Helical" evidence="8">
    <location>
        <begin position="356"/>
        <end position="379"/>
    </location>
</feature>
<dbReference type="RefSeq" id="WP_058450540.1">
    <property type="nucleotide sequence ID" value="NZ_CAAAJF010000001.1"/>
</dbReference>
<dbReference type="InterPro" id="IPR036259">
    <property type="entry name" value="MFS_trans_sf"/>
</dbReference>
<feature type="domain" description="Major facilitator superfamily (MFS) profile" evidence="9">
    <location>
        <begin position="6"/>
        <end position="411"/>
    </location>
</feature>
<dbReference type="PROSITE" id="PS50850">
    <property type="entry name" value="MFS"/>
    <property type="match status" value="1"/>
</dbReference>
<evidence type="ECO:0000256" key="3">
    <source>
        <dbReference type="ARBA" id="ARBA00022475"/>
    </source>
</evidence>
<gene>
    <name evidence="10" type="ORF">Ljam_2724</name>
</gene>
<dbReference type="InterPro" id="IPR051084">
    <property type="entry name" value="H+-coupled_symporters"/>
</dbReference>
<evidence type="ECO:0000256" key="7">
    <source>
        <dbReference type="ARBA" id="ARBA00023136"/>
    </source>
</evidence>
<keyword evidence="7 8" id="KW-0472">Membrane</keyword>
<organism evidence="10 11">
    <name type="scientific">Legionella jamestowniensis</name>
    <dbReference type="NCBI Taxonomy" id="455"/>
    <lineage>
        <taxon>Bacteria</taxon>
        <taxon>Pseudomonadati</taxon>
        <taxon>Pseudomonadota</taxon>
        <taxon>Gammaproteobacteria</taxon>
        <taxon>Legionellales</taxon>
        <taxon>Legionellaceae</taxon>
        <taxon>Legionella</taxon>
    </lineage>
</organism>
<dbReference type="PANTHER" id="PTHR43528:SF1">
    <property type="entry name" value="ALPHA-KETOGLUTARATE PERMEASE"/>
    <property type="match status" value="1"/>
</dbReference>
<comment type="subcellular location">
    <subcellularLocation>
        <location evidence="1">Cell membrane</location>
        <topology evidence="1">Multi-pass membrane protein</topology>
    </subcellularLocation>
</comment>
<feature type="transmembrane region" description="Helical" evidence="8">
    <location>
        <begin position="322"/>
        <end position="344"/>
    </location>
</feature>
<evidence type="ECO:0000259" key="9">
    <source>
        <dbReference type="PROSITE" id="PS50850"/>
    </source>
</evidence>
<feature type="transmembrane region" description="Helical" evidence="8">
    <location>
        <begin position="178"/>
        <end position="197"/>
    </location>
</feature>
<evidence type="ECO:0000256" key="6">
    <source>
        <dbReference type="ARBA" id="ARBA00022989"/>
    </source>
</evidence>
<reference evidence="10 11" key="1">
    <citation type="submission" date="2015-11" db="EMBL/GenBank/DDBJ databases">
        <title>Genomic analysis of 38 Legionella species identifies large and diverse effector repertoires.</title>
        <authorList>
            <person name="Burstein D."/>
            <person name="Amaro F."/>
            <person name="Zusman T."/>
            <person name="Lifshitz Z."/>
            <person name="Cohen O."/>
            <person name="Gilbert J.A."/>
            <person name="Pupko T."/>
            <person name="Shuman H.A."/>
            <person name="Segal G."/>
        </authorList>
    </citation>
    <scope>NUCLEOTIDE SEQUENCE [LARGE SCALE GENOMIC DNA]</scope>
    <source>
        <strain evidence="10 11">JA-26-G1-E2</strain>
    </source>
</reference>
<evidence type="ECO:0000313" key="10">
    <source>
        <dbReference type="EMBL" id="KTD08529.1"/>
    </source>
</evidence>
<dbReference type="Gene3D" id="1.20.1250.20">
    <property type="entry name" value="MFS general substrate transporter like domains"/>
    <property type="match status" value="1"/>
</dbReference>
<feature type="transmembrane region" description="Helical" evidence="8">
    <location>
        <begin position="48"/>
        <end position="70"/>
    </location>
</feature>
<feature type="transmembrane region" description="Helical" evidence="8">
    <location>
        <begin position="141"/>
        <end position="166"/>
    </location>
</feature>
<dbReference type="EMBL" id="LNYG01000013">
    <property type="protein sequence ID" value="KTD08529.1"/>
    <property type="molecule type" value="Genomic_DNA"/>
</dbReference>
<dbReference type="GO" id="GO:0005886">
    <property type="term" value="C:plasma membrane"/>
    <property type="evidence" value="ECO:0007669"/>
    <property type="project" value="UniProtKB-SubCell"/>
</dbReference>
<keyword evidence="3" id="KW-1003">Cell membrane</keyword>
<feature type="transmembrane region" description="Helical" evidence="8">
    <location>
        <begin position="231"/>
        <end position="252"/>
    </location>
</feature>
<feature type="transmembrane region" description="Helical" evidence="8">
    <location>
        <begin position="102"/>
        <end position="121"/>
    </location>
</feature>
<evidence type="ECO:0000256" key="1">
    <source>
        <dbReference type="ARBA" id="ARBA00004651"/>
    </source>
</evidence>
<dbReference type="PANTHER" id="PTHR43528">
    <property type="entry name" value="ALPHA-KETOGLUTARATE PERMEASE"/>
    <property type="match status" value="1"/>
</dbReference>
<evidence type="ECO:0000256" key="2">
    <source>
        <dbReference type="ARBA" id="ARBA00022448"/>
    </source>
</evidence>
<keyword evidence="6 8" id="KW-1133">Transmembrane helix</keyword>